<dbReference type="EMBL" id="MIJD01000035">
    <property type="protein sequence ID" value="OPE55358.1"/>
    <property type="molecule type" value="Genomic_DNA"/>
</dbReference>
<dbReference type="STRING" id="1801.BRW64_11920"/>
<dbReference type="PRINTS" id="PR00352">
    <property type="entry name" value="3FE4SFRDOXIN"/>
</dbReference>
<keyword evidence="13" id="KW-1185">Reference proteome</keyword>
<dbReference type="GO" id="GO:0009055">
    <property type="term" value="F:electron transfer activity"/>
    <property type="evidence" value="ECO:0007669"/>
    <property type="project" value="UniProtKB-UniRule"/>
</dbReference>
<evidence type="ECO:0000259" key="9">
    <source>
        <dbReference type="PROSITE" id="PS51379"/>
    </source>
</evidence>
<comment type="function">
    <text evidence="8">Ferredoxins are iron-sulfur proteins that transfer electrons in a wide variety of metabolic reactions.</text>
</comment>
<comment type="caution">
    <text evidence="10">The sequence shown here is derived from an EMBL/GenBank/DDBJ whole genome shotgun (WGS) entry which is preliminary data.</text>
</comment>
<dbReference type="PANTHER" id="PTHR36923:SF3">
    <property type="entry name" value="FERREDOXIN"/>
    <property type="match status" value="1"/>
</dbReference>
<reference evidence="10 12" key="1">
    <citation type="submission" date="2016-09" db="EMBL/GenBank/DDBJ databases">
        <title>genome sequences of unsequenced Mycobacteria.</title>
        <authorList>
            <person name="Greninger A.L."/>
            <person name="Jerome K.R."/>
            <person name="Mcnair B."/>
            <person name="Wallis C."/>
            <person name="Fang F."/>
        </authorList>
    </citation>
    <scope>NUCLEOTIDE SEQUENCE [LARGE SCALE GENOMIC DNA]</scope>
    <source>
        <strain evidence="10 12">BM1</strain>
    </source>
</reference>
<keyword evidence="3 8" id="KW-0479">Metal-binding</keyword>
<evidence type="ECO:0000256" key="6">
    <source>
        <dbReference type="ARBA" id="ARBA00023014"/>
    </source>
</evidence>
<accession>A0A1Q4HF95</accession>
<dbReference type="InterPro" id="IPR017896">
    <property type="entry name" value="4Fe4S_Fe-S-bd"/>
</dbReference>
<keyword evidence="7" id="KW-0003">3Fe-4S</keyword>
<reference evidence="11 13" key="2">
    <citation type="submission" date="2017-10" db="EMBL/GenBank/DDBJ databases">
        <title>The new phylogeny of genus Mycobacterium.</title>
        <authorList>
            <person name="Tortoli E."/>
            <person name="Trovato A."/>
            <person name="Cirillo D.M."/>
        </authorList>
    </citation>
    <scope>NUCLEOTIDE SEQUENCE [LARGE SCALE GENOMIC DNA]</scope>
    <source>
        <strain evidence="11 13">IP141170001</strain>
    </source>
</reference>
<protein>
    <recommendedName>
        <fullName evidence="8">Ferredoxin</fullName>
    </recommendedName>
</protein>
<dbReference type="EMBL" id="PDCR01000011">
    <property type="protein sequence ID" value="PEG54548.1"/>
    <property type="molecule type" value="Genomic_DNA"/>
</dbReference>
<dbReference type="Pfam" id="PF13459">
    <property type="entry name" value="Fer4_15"/>
    <property type="match status" value="1"/>
</dbReference>
<dbReference type="Gene3D" id="3.30.70.20">
    <property type="match status" value="1"/>
</dbReference>
<evidence type="ECO:0000256" key="8">
    <source>
        <dbReference type="RuleBase" id="RU368020"/>
    </source>
</evidence>
<dbReference type="Proteomes" id="UP000191039">
    <property type="component" value="Unassembled WGS sequence"/>
</dbReference>
<evidence type="ECO:0000313" key="13">
    <source>
        <dbReference type="Proteomes" id="UP000220340"/>
    </source>
</evidence>
<comment type="cofactor">
    <cofactor evidence="1">
        <name>[3Fe-4S] cluster</name>
        <dbReference type="ChEBI" id="CHEBI:21137"/>
    </cofactor>
</comment>
<dbReference type="SUPFAM" id="SSF54862">
    <property type="entry name" value="4Fe-4S ferredoxins"/>
    <property type="match status" value="1"/>
</dbReference>
<dbReference type="GO" id="GO:0005506">
    <property type="term" value="F:iron ion binding"/>
    <property type="evidence" value="ECO:0007669"/>
    <property type="project" value="UniProtKB-UniRule"/>
</dbReference>
<dbReference type="RefSeq" id="WP_073856435.1">
    <property type="nucleotide sequence ID" value="NZ_BAAATC010000020.1"/>
</dbReference>
<keyword evidence="5 8" id="KW-0408">Iron</keyword>
<dbReference type="Proteomes" id="UP000220340">
    <property type="component" value="Unassembled WGS sequence"/>
</dbReference>
<keyword evidence="2 8" id="KW-0813">Transport</keyword>
<evidence type="ECO:0000256" key="5">
    <source>
        <dbReference type="ARBA" id="ARBA00023004"/>
    </source>
</evidence>
<dbReference type="PROSITE" id="PS51379">
    <property type="entry name" value="4FE4S_FER_2"/>
    <property type="match status" value="1"/>
</dbReference>
<evidence type="ECO:0000256" key="2">
    <source>
        <dbReference type="ARBA" id="ARBA00022448"/>
    </source>
</evidence>
<gene>
    <name evidence="10" type="ORF">BV510_05510</name>
    <name evidence="11" type="ORF">CRI78_10120</name>
</gene>
<evidence type="ECO:0000256" key="4">
    <source>
        <dbReference type="ARBA" id="ARBA00022982"/>
    </source>
</evidence>
<evidence type="ECO:0000256" key="3">
    <source>
        <dbReference type="ARBA" id="ARBA00022723"/>
    </source>
</evidence>
<keyword evidence="6 8" id="KW-0411">Iron-sulfur</keyword>
<evidence type="ECO:0000313" key="11">
    <source>
        <dbReference type="EMBL" id="PEG54548.1"/>
    </source>
</evidence>
<evidence type="ECO:0000256" key="7">
    <source>
        <dbReference type="ARBA" id="ARBA00023291"/>
    </source>
</evidence>
<dbReference type="InterPro" id="IPR001080">
    <property type="entry name" value="3Fe4S_ferredoxin"/>
</dbReference>
<evidence type="ECO:0000313" key="10">
    <source>
        <dbReference type="EMBL" id="OPE55358.1"/>
    </source>
</evidence>
<name>A0A1Q4HF95_9MYCO</name>
<dbReference type="AlphaFoldDB" id="A0A1Q4HF95"/>
<proteinExistence type="predicted"/>
<dbReference type="InterPro" id="IPR051269">
    <property type="entry name" value="Fe-S_cluster_ET"/>
</dbReference>
<feature type="domain" description="4Fe-4S ferredoxin-type" evidence="9">
    <location>
        <begin position="1"/>
        <end position="29"/>
    </location>
</feature>
<dbReference type="GO" id="GO:0051538">
    <property type="term" value="F:3 iron, 4 sulfur cluster binding"/>
    <property type="evidence" value="ECO:0007669"/>
    <property type="project" value="UniProtKB-KW"/>
</dbReference>
<dbReference type="OrthoDB" id="3215519at2"/>
<keyword evidence="4 8" id="KW-0249">Electron transport</keyword>
<sequence length="63" mass="6882">MRVTVDRDRCVGNGVCEALAPELFVVDDNGEVELQFAEIPPEQQQLVLDAVSSCPAQALRTTH</sequence>
<organism evidence="10 12">
    <name type="scientific">Mycolicibacterium diernhoferi</name>
    <dbReference type="NCBI Taxonomy" id="1801"/>
    <lineage>
        <taxon>Bacteria</taxon>
        <taxon>Bacillati</taxon>
        <taxon>Actinomycetota</taxon>
        <taxon>Actinomycetes</taxon>
        <taxon>Mycobacteriales</taxon>
        <taxon>Mycobacteriaceae</taxon>
        <taxon>Mycolicibacterium</taxon>
    </lineage>
</organism>
<evidence type="ECO:0000256" key="1">
    <source>
        <dbReference type="ARBA" id="ARBA00001927"/>
    </source>
</evidence>
<dbReference type="PANTHER" id="PTHR36923">
    <property type="entry name" value="FERREDOXIN"/>
    <property type="match status" value="1"/>
</dbReference>
<evidence type="ECO:0000313" key="12">
    <source>
        <dbReference type="Proteomes" id="UP000191039"/>
    </source>
</evidence>